<feature type="compositionally biased region" description="Pro residues" evidence="1">
    <location>
        <begin position="264"/>
        <end position="278"/>
    </location>
</feature>
<accession>A0ABX1RC66</accession>
<gene>
    <name evidence="4" type="ORF">HF577_09865</name>
</gene>
<feature type="domain" description="DUF4232" evidence="3">
    <location>
        <begin position="299"/>
        <end position="434"/>
    </location>
</feature>
<name>A0ABX1RC66_9PSEU</name>
<feature type="region of interest" description="Disordered" evidence="1">
    <location>
        <begin position="257"/>
        <end position="296"/>
    </location>
</feature>
<proteinExistence type="predicted"/>
<dbReference type="InterPro" id="IPR025326">
    <property type="entry name" value="DUF4232"/>
</dbReference>
<feature type="transmembrane region" description="Helical" evidence="2">
    <location>
        <begin position="65"/>
        <end position="85"/>
    </location>
</feature>
<evidence type="ECO:0000313" key="4">
    <source>
        <dbReference type="EMBL" id="NMH77391.1"/>
    </source>
</evidence>
<feature type="transmembrane region" description="Helical" evidence="2">
    <location>
        <begin position="234"/>
        <end position="254"/>
    </location>
</feature>
<sequence>MWPADGVPPARPPWTGRVIAAAGVLVMVGAVAVAQRYTLFWFDPDEGCALHGRCATPESANMLRAMWWVAGAGFLLVLAGRALTWRRLPLGPRSAARFPLPPWGQAGSVALVGLAFCVVAWPVLLAGAFVPEPGIPTALCIFWLLQARLVTEVDRATGSPRRPARVEWLIGLVGSAVALAVTVGVGLWLIDGGPDAVGPLLIADAGTLAAVVLLGRVLPARGEQSTGTGPVRNVAGAVIAVLGVAALVALAVPWPDSAEEPGTAGPPPAAVLPTLPPEPARRTTAPAPPPAPVDAANPCLPGDLTWSVAGWDATMGSRAVTVVATQHGPHPCYLDGFAGVTLAQGGLPLRLDIVPGSMSGSGKAPTAQRVGVAPGGTASFTLFWKGYGAAADHDTPQALSVTLPGTAAPGDVPLGEGPAPFDVVDGATMQVSGWKPGSP</sequence>
<dbReference type="EMBL" id="JAAXKY010000023">
    <property type="protein sequence ID" value="NMH77391.1"/>
    <property type="molecule type" value="Genomic_DNA"/>
</dbReference>
<keyword evidence="2" id="KW-0812">Transmembrane</keyword>
<feature type="transmembrane region" description="Helical" evidence="2">
    <location>
        <begin position="166"/>
        <end position="190"/>
    </location>
</feature>
<feature type="transmembrane region" description="Helical" evidence="2">
    <location>
        <begin position="106"/>
        <end position="129"/>
    </location>
</feature>
<organism evidence="4 5">
    <name type="scientific">Pseudonocardia xinjiangensis</name>
    <dbReference type="NCBI Taxonomy" id="75289"/>
    <lineage>
        <taxon>Bacteria</taxon>
        <taxon>Bacillati</taxon>
        <taxon>Actinomycetota</taxon>
        <taxon>Actinomycetes</taxon>
        <taxon>Pseudonocardiales</taxon>
        <taxon>Pseudonocardiaceae</taxon>
        <taxon>Pseudonocardia</taxon>
    </lineage>
</organism>
<comment type="caution">
    <text evidence="4">The sequence shown here is derived from an EMBL/GenBank/DDBJ whole genome shotgun (WGS) entry which is preliminary data.</text>
</comment>
<keyword evidence="2" id="KW-0472">Membrane</keyword>
<feature type="transmembrane region" description="Helical" evidence="2">
    <location>
        <begin position="18"/>
        <end position="37"/>
    </location>
</feature>
<evidence type="ECO:0000256" key="2">
    <source>
        <dbReference type="SAM" id="Phobius"/>
    </source>
</evidence>
<dbReference type="Pfam" id="PF14016">
    <property type="entry name" value="DUF4232"/>
    <property type="match status" value="1"/>
</dbReference>
<reference evidence="4 5" key="1">
    <citation type="submission" date="2020-04" db="EMBL/GenBank/DDBJ databases">
        <authorList>
            <person name="Klaysubun C."/>
            <person name="Duangmal K."/>
            <person name="Lipun K."/>
        </authorList>
    </citation>
    <scope>NUCLEOTIDE SEQUENCE [LARGE SCALE GENOMIC DNA]</scope>
    <source>
        <strain evidence="4 5">JCM 11839</strain>
    </source>
</reference>
<evidence type="ECO:0000259" key="3">
    <source>
        <dbReference type="Pfam" id="PF14016"/>
    </source>
</evidence>
<dbReference type="Proteomes" id="UP001296706">
    <property type="component" value="Unassembled WGS sequence"/>
</dbReference>
<dbReference type="RefSeq" id="WP_169395460.1">
    <property type="nucleotide sequence ID" value="NZ_BAAAJH010000007.1"/>
</dbReference>
<protein>
    <submittedName>
        <fullName evidence="4">DUF4232 domain-containing protein</fullName>
    </submittedName>
</protein>
<keyword evidence="5" id="KW-1185">Reference proteome</keyword>
<evidence type="ECO:0000313" key="5">
    <source>
        <dbReference type="Proteomes" id="UP001296706"/>
    </source>
</evidence>
<keyword evidence="2" id="KW-1133">Transmembrane helix</keyword>
<evidence type="ECO:0000256" key="1">
    <source>
        <dbReference type="SAM" id="MobiDB-lite"/>
    </source>
</evidence>
<feature type="transmembrane region" description="Helical" evidence="2">
    <location>
        <begin position="196"/>
        <end position="214"/>
    </location>
</feature>